<evidence type="ECO:0000313" key="3">
    <source>
        <dbReference type="Proteomes" id="UP000310529"/>
    </source>
</evidence>
<dbReference type="NCBIfam" id="NF033859">
    <property type="entry name" value="SMEK_N"/>
    <property type="match status" value="1"/>
</dbReference>
<dbReference type="InterPro" id="IPR047740">
    <property type="entry name" value="SMEK_dom"/>
</dbReference>
<organism evidence="2 3">
    <name type="scientific">Escherichia coli O145:NM</name>
    <dbReference type="NCBI Taxonomy" id="991919"/>
    <lineage>
        <taxon>Bacteria</taxon>
        <taxon>Pseudomonadati</taxon>
        <taxon>Pseudomonadota</taxon>
        <taxon>Gammaproteobacteria</taxon>
        <taxon>Enterobacterales</taxon>
        <taxon>Enterobacteriaceae</taxon>
        <taxon>Escherichia</taxon>
    </lineage>
</organism>
<feature type="domain" description="SMEK" evidence="1">
    <location>
        <begin position="12"/>
        <end position="120"/>
    </location>
</feature>
<gene>
    <name evidence="2" type="ORF">CCU01_029060</name>
</gene>
<name>A0A4P8CB57_ECOLX</name>
<evidence type="ECO:0000313" key="2">
    <source>
        <dbReference type="EMBL" id="QCH96437.1"/>
    </source>
</evidence>
<dbReference type="Pfam" id="PF21941">
    <property type="entry name" value="SMEK_N"/>
    <property type="match status" value="1"/>
</dbReference>
<evidence type="ECO:0000259" key="1">
    <source>
        <dbReference type="Pfam" id="PF21941"/>
    </source>
</evidence>
<proteinExistence type="predicted"/>
<reference evidence="2 3" key="1">
    <citation type="submission" date="2018-08" db="EMBL/GenBank/DDBJ databases">
        <title>Food and Water Consortium WGS.</title>
        <authorList>
            <person name="Tyson S."/>
            <person name="Peterson C.-L."/>
            <person name="Olson A."/>
            <person name="Tyler S."/>
            <person name="Cabral J."/>
            <person name="Lynch T."/>
            <person name="Knox N."/>
            <person name="Van Domselaar G."/>
            <person name="Graham M."/>
        </authorList>
    </citation>
    <scope>NUCLEOTIDE SEQUENCE [LARGE SCALE GENOMIC DNA]</scope>
    <source>
        <strain evidence="2 3">FWSEC0002</strain>
    </source>
</reference>
<dbReference type="EMBL" id="CP031919">
    <property type="protein sequence ID" value="QCH96437.1"/>
    <property type="molecule type" value="Genomic_DNA"/>
</dbReference>
<dbReference type="Proteomes" id="UP000310529">
    <property type="component" value="Chromosome"/>
</dbReference>
<sequence>MKNREELTSFATKLATQIKMQTSSNLNDLSTAQESSLLPLINHAWGEQFEDMNRISQNYPGLDYVQPGKRLGLQMTATARKVKYQKTLDKLRNNEKLKGKFDEIWFFVLTAERLPDNVREHPDDFQCKYFTLYDLVEKVMGQTLEFQRDFLTLARKEYSDYFSPGDVAFNQGYCVSENKPIPFDLSLFNALIHTNEWFDDVDEGEQIVYEFLELFKNRLRQCTLSARNLLSKIISEINIPKSTSTKIEFPEKQLFGPLMIDDTNYQSFSKDLDDLFEMSLIERWDNYVGMYYKGDDAYIKNERMISVSFPKIEPEMNLYAALYIFYEKNHDIAKLVNAIENSDFSLLADSTCQNN</sequence>
<accession>A0A4P8CB57</accession>
<dbReference type="AlphaFoldDB" id="A0A4P8CB57"/>
<protein>
    <recommendedName>
        <fullName evidence="1">SMEK domain-containing protein</fullName>
    </recommendedName>
</protein>